<feature type="transmembrane region" description="Helical" evidence="1">
    <location>
        <begin position="6"/>
        <end position="25"/>
    </location>
</feature>
<dbReference type="InterPro" id="IPR029787">
    <property type="entry name" value="Nucleotide_cyclase"/>
</dbReference>
<dbReference type="InterPro" id="IPR000160">
    <property type="entry name" value="GGDEF_dom"/>
</dbReference>
<dbReference type="NCBIfam" id="TIGR00254">
    <property type="entry name" value="GGDEF"/>
    <property type="match status" value="1"/>
</dbReference>
<keyword evidence="3" id="KW-0548">Nucleotidyltransferase</keyword>
<dbReference type="GO" id="GO:0052621">
    <property type="term" value="F:diguanylate cyclase activity"/>
    <property type="evidence" value="ECO:0007669"/>
    <property type="project" value="UniProtKB-EC"/>
</dbReference>
<dbReference type="RefSeq" id="WP_250857151.1">
    <property type="nucleotide sequence ID" value="NZ_JAGSOJ010000001.1"/>
</dbReference>
<dbReference type="EMBL" id="JAGSOJ010000001">
    <property type="protein sequence ID" value="MCM1988295.1"/>
    <property type="molecule type" value="Genomic_DNA"/>
</dbReference>
<reference evidence="3" key="1">
    <citation type="journal article" date="2021" name="mSystems">
        <title>Bacteria and Archaea Synergistically Convert Glycine Betaine to Biogenic Methane in the Formosa Cold Seep of the South China Sea.</title>
        <authorList>
            <person name="Li L."/>
            <person name="Zhang W."/>
            <person name="Zhang S."/>
            <person name="Song L."/>
            <person name="Sun Q."/>
            <person name="Zhang H."/>
            <person name="Xiang H."/>
            <person name="Dong X."/>
        </authorList>
    </citation>
    <scope>NUCLEOTIDE SEQUENCE</scope>
    <source>
        <strain evidence="3">ZWT</strain>
    </source>
</reference>
<comment type="caution">
    <text evidence="3">The sequence shown here is derived from an EMBL/GenBank/DDBJ whole genome shotgun (WGS) entry which is preliminary data.</text>
</comment>
<sequence length="482" mass="55829">MNKSLLSILLIISSILLSNLALYGIRRKKIPGAFAFSILLIAMTFHSLGYSFELLSDSVEKMYFGIRIEYIGVSFFPFLIMLFAREYADERKFANRYMLCLLITVNIATLVFVNTNSYHFLFYSSVSLDSSLGFNALKLEKGIWYYVHIAVLCFSNLYSIIVFAVKSKKSKGDYRTKALFMLVGVTIPLVVFTVYILGFGPACIDLLPFSYIFMSLLIGVGLFRYDMLFLTPITHEMVFNAVDDAVLVTDRNGMLISFNHASKQFFPSLEGIRAGESIKLIRELFNYDFESYKDIYELDDRIYNFKLIEMKNNRGRLYVINDITESEQAKKQLEILATRDTLTGIYNRRHFMNQIEKDVTQGVFVIIDIDYFKNINDKFGHTEGDKVLRYFGYEFKTFFKEHMVCRYGGEEFAIFIQNDDLDKAFLKLEAFRERIVSNTTTLRFTFSAGMAAYETGRISNTIIEADKKLYEAKENGRNQIRY</sequence>
<feature type="transmembrane region" description="Helical" evidence="1">
    <location>
        <begin position="32"/>
        <end position="52"/>
    </location>
</feature>
<keyword evidence="1" id="KW-0812">Transmembrane</keyword>
<dbReference type="PROSITE" id="PS50887">
    <property type="entry name" value="GGDEF"/>
    <property type="match status" value="1"/>
</dbReference>
<feature type="transmembrane region" description="Helical" evidence="1">
    <location>
        <begin position="206"/>
        <end position="225"/>
    </location>
</feature>
<feature type="transmembrane region" description="Helical" evidence="1">
    <location>
        <begin position="178"/>
        <end position="200"/>
    </location>
</feature>
<dbReference type="PANTHER" id="PTHR45138">
    <property type="entry name" value="REGULATORY COMPONENTS OF SENSORY TRANSDUCTION SYSTEM"/>
    <property type="match status" value="1"/>
</dbReference>
<dbReference type="InterPro" id="IPR043128">
    <property type="entry name" value="Rev_trsase/Diguanyl_cyclase"/>
</dbReference>
<name>A0A9J6NUY9_9CLOT</name>
<dbReference type="Pfam" id="PF00990">
    <property type="entry name" value="GGDEF"/>
    <property type="match status" value="1"/>
</dbReference>
<dbReference type="SUPFAM" id="SSF55073">
    <property type="entry name" value="Nucleotide cyclase"/>
    <property type="match status" value="1"/>
</dbReference>
<dbReference type="InterPro" id="IPR031621">
    <property type="entry name" value="HisKA_7TM"/>
</dbReference>
<dbReference type="GO" id="GO:0005886">
    <property type="term" value="C:plasma membrane"/>
    <property type="evidence" value="ECO:0007669"/>
    <property type="project" value="TreeGrafter"/>
</dbReference>
<dbReference type="SMART" id="SM00267">
    <property type="entry name" value="GGDEF"/>
    <property type="match status" value="1"/>
</dbReference>
<keyword evidence="4" id="KW-1185">Reference proteome</keyword>
<evidence type="ECO:0000313" key="4">
    <source>
        <dbReference type="Proteomes" id="UP001056429"/>
    </source>
</evidence>
<dbReference type="AlphaFoldDB" id="A0A9J6NUY9"/>
<dbReference type="Gene3D" id="3.30.70.270">
    <property type="match status" value="1"/>
</dbReference>
<protein>
    <submittedName>
        <fullName evidence="3">Diguanylate cyclase</fullName>
        <ecNumber evidence="3">2.7.7.65</ecNumber>
    </submittedName>
</protein>
<evidence type="ECO:0000256" key="1">
    <source>
        <dbReference type="SAM" id="Phobius"/>
    </source>
</evidence>
<dbReference type="Pfam" id="PF16927">
    <property type="entry name" value="HisKA_7TM"/>
    <property type="match status" value="1"/>
</dbReference>
<keyword evidence="1" id="KW-0472">Membrane</keyword>
<dbReference type="GO" id="GO:0043709">
    <property type="term" value="P:cell adhesion involved in single-species biofilm formation"/>
    <property type="evidence" value="ECO:0007669"/>
    <property type="project" value="TreeGrafter"/>
</dbReference>
<dbReference type="EC" id="2.7.7.65" evidence="3"/>
<accession>A0A9J6NUY9</accession>
<organism evidence="3 4">
    <name type="scientific">Oceanirhabdus seepicola</name>
    <dbReference type="NCBI Taxonomy" id="2828781"/>
    <lineage>
        <taxon>Bacteria</taxon>
        <taxon>Bacillati</taxon>
        <taxon>Bacillota</taxon>
        <taxon>Clostridia</taxon>
        <taxon>Eubacteriales</taxon>
        <taxon>Clostridiaceae</taxon>
        <taxon>Oceanirhabdus</taxon>
    </lineage>
</organism>
<feature type="transmembrane region" description="Helical" evidence="1">
    <location>
        <begin position="143"/>
        <end position="166"/>
    </location>
</feature>
<keyword evidence="3" id="KW-0808">Transferase</keyword>
<feature type="transmembrane region" description="Helical" evidence="1">
    <location>
        <begin position="64"/>
        <end position="84"/>
    </location>
</feature>
<feature type="transmembrane region" description="Helical" evidence="1">
    <location>
        <begin position="96"/>
        <end position="123"/>
    </location>
</feature>
<keyword evidence="1" id="KW-1133">Transmembrane helix</keyword>
<gene>
    <name evidence="3" type="ORF">KDK92_00975</name>
</gene>
<feature type="domain" description="GGDEF" evidence="2">
    <location>
        <begin position="360"/>
        <end position="482"/>
    </location>
</feature>
<dbReference type="PANTHER" id="PTHR45138:SF9">
    <property type="entry name" value="DIGUANYLATE CYCLASE DGCM-RELATED"/>
    <property type="match status" value="1"/>
</dbReference>
<proteinExistence type="predicted"/>
<evidence type="ECO:0000313" key="3">
    <source>
        <dbReference type="EMBL" id="MCM1988295.1"/>
    </source>
</evidence>
<dbReference type="Proteomes" id="UP001056429">
    <property type="component" value="Unassembled WGS sequence"/>
</dbReference>
<dbReference type="InterPro" id="IPR050469">
    <property type="entry name" value="Diguanylate_Cyclase"/>
</dbReference>
<reference evidence="3" key="2">
    <citation type="submission" date="2021-04" db="EMBL/GenBank/DDBJ databases">
        <authorList>
            <person name="Dong X."/>
        </authorList>
    </citation>
    <scope>NUCLEOTIDE SEQUENCE</scope>
    <source>
        <strain evidence="3">ZWT</strain>
    </source>
</reference>
<evidence type="ECO:0000259" key="2">
    <source>
        <dbReference type="PROSITE" id="PS50887"/>
    </source>
</evidence>
<dbReference type="GO" id="GO:1902201">
    <property type="term" value="P:negative regulation of bacterial-type flagellum-dependent cell motility"/>
    <property type="evidence" value="ECO:0007669"/>
    <property type="project" value="TreeGrafter"/>
</dbReference>
<dbReference type="CDD" id="cd01949">
    <property type="entry name" value="GGDEF"/>
    <property type="match status" value="1"/>
</dbReference>